<gene>
    <name evidence="10" type="ORF">QTG54_004433</name>
</gene>
<dbReference type="Pfam" id="PF02219">
    <property type="entry name" value="MTHFR"/>
    <property type="match status" value="1"/>
</dbReference>
<accession>A0AAD8YFA1</accession>
<dbReference type="InterPro" id="IPR004621">
    <property type="entry name" value="Fadh2_euk"/>
</dbReference>
<feature type="domain" description="MTHFR SAM-binding regulatory" evidence="9">
    <location>
        <begin position="402"/>
        <end position="681"/>
    </location>
</feature>
<organism evidence="10 11">
    <name type="scientific">Skeletonema marinoi</name>
    <dbReference type="NCBI Taxonomy" id="267567"/>
    <lineage>
        <taxon>Eukaryota</taxon>
        <taxon>Sar</taxon>
        <taxon>Stramenopiles</taxon>
        <taxon>Ochrophyta</taxon>
        <taxon>Bacillariophyta</taxon>
        <taxon>Coscinodiscophyceae</taxon>
        <taxon>Thalassiosirophycidae</taxon>
        <taxon>Thalassiosirales</taxon>
        <taxon>Skeletonemataceae</taxon>
        <taxon>Skeletonema</taxon>
        <taxon>Skeletonema marinoi-dohrnii complex</taxon>
    </lineage>
</organism>
<dbReference type="GO" id="GO:0009086">
    <property type="term" value="P:methionine biosynthetic process"/>
    <property type="evidence" value="ECO:0007669"/>
    <property type="project" value="TreeGrafter"/>
</dbReference>
<evidence type="ECO:0000256" key="3">
    <source>
        <dbReference type="ARBA" id="ARBA00006743"/>
    </source>
</evidence>
<keyword evidence="4" id="KW-0285">Flavoprotein</keyword>
<evidence type="ECO:0000256" key="8">
    <source>
        <dbReference type="SAM" id="MobiDB-lite"/>
    </source>
</evidence>
<proteinExistence type="inferred from homology"/>
<evidence type="ECO:0000259" key="9">
    <source>
        <dbReference type="Pfam" id="PF21895"/>
    </source>
</evidence>
<dbReference type="CDD" id="cd00537">
    <property type="entry name" value="MTHFR"/>
    <property type="match status" value="1"/>
</dbReference>
<dbReference type="InterPro" id="IPR003171">
    <property type="entry name" value="Mehydrof_redctse-like"/>
</dbReference>
<evidence type="ECO:0000256" key="2">
    <source>
        <dbReference type="ARBA" id="ARBA00004777"/>
    </source>
</evidence>
<dbReference type="PANTHER" id="PTHR45754:SF3">
    <property type="entry name" value="METHYLENETETRAHYDROFOLATE REDUCTASE (NADPH)"/>
    <property type="match status" value="1"/>
</dbReference>
<dbReference type="SUPFAM" id="SSF51730">
    <property type="entry name" value="FAD-linked oxidoreductase"/>
    <property type="match status" value="1"/>
</dbReference>
<comment type="similarity">
    <text evidence="3">Belongs to the methylenetetrahydrofolate reductase family.</text>
</comment>
<feature type="region of interest" description="Disordered" evidence="8">
    <location>
        <begin position="366"/>
        <end position="402"/>
    </location>
</feature>
<evidence type="ECO:0000256" key="6">
    <source>
        <dbReference type="ARBA" id="ARBA00022857"/>
    </source>
</evidence>
<dbReference type="InterPro" id="IPR053806">
    <property type="entry name" value="MTHFR_C"/>
</dbReference>
<reference evidence="10" key="1">
    <citation type="submission" date="2023-06" db="EMBL/GenBank/DDBJ databases">
        <title>Survivors Of The Sea: Transcriptome response of Skeletonema marinoi to long-term dormancy.</title>
        <authorList>
            <person name="Pinder M.I.M."/>
            <person name="Kourtchenko O."/>
            <person name="Robertson E.K."/>
            <person name="Larsson T."/>
            <person name="Maumus F."/>
            <person name="Osuna-Cruz C.M."/>
            <person name="Vancaester E."/>
            <person name="Stenow R."/>
            <person name="Vandepoele K."/>
            <person name="Ploug H."/>
            <person name="Bruchert V."/>
            <person name="Godhe A."/>
            <person name="Topel M."/>
        </authorList>
    </citation>
    <scope>NUCLEOTIDE SEQUENCE</scope>
    <source>
        <strain evidence="10">R05AC</strain>
    </source>
</reference>
<dbReference type="GO" id="GO:0005829">
    <property type="term" value="C:cytosol"/>
    <property type="evidence" value="ECO:0007669"/>
    <property type="project" value="TreeGrafter"/>
</dbReference>
<feature type="compositionally biased region" description="Polar residues" evidence="8">
    <location>
        <begin position="371"/>
        <end position="384"/>
    </location>
</feature>
<dbReference type="InterPro" id="IPR029041">
    <property type="entry name" value="FAD-linked_oxidoreductase-like"/>
</dbReference>
<dbReference type="EC" id="1.5.1.20" evidence="10"/>
<dbReference type="EMBL" id="JATAAI010000006">
    <property type="protein sequence ID" value="KAK1745142.1"/>
    <property type="molecule type" value="Genomic_DNA"/>
</dbReference>
<dbReference type="Gene3D" id="3.20.20.220">
    <property type="match status" value="1"/>
</dbReference>
<dbReference type="Proteomes" id="UP001224775">
    <property type="component" value="Unassembled WGS sequence"/>
</dbReference>
<feature type="compositionally biased region" description="Basic and acidic residues" evidence="8">
    <location>
        <begin position="385"/>
        <end position="399"/>
    </location>
</feature>
<evidence type="ECO:0000256" key="4">
    <source>
        <dbReference type="ARBA" id="ARBA00022630"/>
    </source>
</evidence>
<comment type="caution">
    <text evidence="10">The sequence shown here is derived from an EMBL/GenBank/DDBJ whole genome shotgun (WGS) entry which is preliminary data.</text>
</comment>
<evidence type="ECO:0000256" key="5">
    <source>
        <dbReference type="ARBA" id="ARBA00022827"/>
    </source>
</evidence>
<protein>
    <submittedName>
        <fullName evidence="10">Methylenetetrahydrofolate reductase</fullName>
        <ecNumber evidence="10">1.5.1.20</ecNumber>
    </submittedName>
</protein>
<keyword evidence="11" id="KW-1185">Reference proteome</keyword>
<name>A0AAD8YFA1_9STRA</name>
<evidence type="ECO:0000256" key="1">
    <source>
        <dbReference type="ARBA" id="ARBA00001974"/>
    </source>
</evidence>
<keyword evidence="7 10" id="KW-0560">Oxidoreductase</keyword>
<feature type="region of interest" description="Disordered" evidence="8">
    <location>
        <begin position="23"/>
        <end position="43"/>
    </location>
</feature>
<keyword evidence="5" id="KW-0274">FAD</keyword>
<dbReference type="GO" id="GO:0004489">
    <property type="term" value="F:methylenetetrahydrofolate reductase [NAD(P)H] activity"/>
    <property type="evidence" value="ECO:0007669"/>
    <property type="project" value="UniProtKB-EC"/>
</dbReference>
<sequence>MPRIIDKIRAVQYERIAVSSQSSSSSSSSAATNTTSEDVSSDDVQPGWHYSFEFFPPKTEAGLDNLLTRIDRMSRRLNPLFVSITWGANGSTLSRTLAIASHAQRFACVDVLLHLSCTGLTREQIAQILNMAKSSGVRNILALRGDPPHPKRAWKEGDVSGGDCDRAIDLVKLIRKLHGDYFGIGVAGHPEGHPSSLKCDDGTTTSLEMQHLKDKLDAGADFVITQFFYDVDIFLEYVKRCRGIGIKCPIIPGIMPIQSYSSLLKMTSFCNISVPSSVLDRLERVRLDDEAVKKIGCEIAAEMCRRILAETSSTSSSAVDYSIGDDCSVHGFHFYTLNLERSTTRILASLGALDIDSPTSAGAALQENDTDATIGSETNDQDQIVTRRERKESISEKARSTKRVLPWKPSTMDNRSKEDVRPINWSNRPKSYVMRTDDWDEFPNGRWGDSTSPAFGELSDLSHFYSFTLGCDDDRRAMLGHCPLNESDVYEVFARYVEGTVPHIPWCETPLQPESFLIQPQLAKLNRCGLLTVNSQPPVDGAPSNHPTFGWGGKGGRVYQRGYFECFVSPDKTNRLTSMVTKHPSMIMYAVNNAGQELRVGVEEGGVTALTWGVFPNREILQPTIFDPDAFLVWAEEAFSLWSTMWLSLYDFGSESYELIEKMKDTYYLVAIIDNDYYTNDGFLLLDALLEVGGKCS</sequence>
<dbReference type="GO" id="GO:0035999">
    <property type="term" value="P:tetrahydrofolate interconversion"/>
    <property type="evidence" value="ECO:0007669"/>
    <property type="project" value="TreeGrafter"/>
</dbReference>
<evidence type="ECO:0000313" key="11">
    <source>
        <dbReference type="Proteomes" id="UP001224775"/>
    </source>
</evidence>
<keyword evidence="6" id="KW-0521">NADP</keyword>
<dbReference type="FunFam" id="3.20.20.220:FF:000002">
    <property type="entry name" value="Methylenetetrahydrofolate reductase"/>
    <property type="match status" value="1"/>
</dbReference>
<comment type="cofactor">
    <cofactor evidence="1">
        <name>FAD</name>
        <dbReference type="ChEBI" id="CHEBI:57692"/>
    </cofactor>
</comment>
<dbReference type="GO" id="GO:0071949">
    <property type="term" value="F:FAD binding"/>
    <property type="evidence" value="ECO:0007669"/>
    <property type="project" value="TreeGrafter"/>
</dbReference>
<evidence type="ECO:0000313" key="10">
    <source>
        <dbReference type="EMBL" id="KAK1745142.1"/>
    </source>
</evidence>
<dbReference type="NCBIfam" id="TIGR00677">
    <property type="entry name" value="fadh2_euk"/>
    <property type="match status" value="1"/>
</dbReference>
<dbReference type="AlphaFoldDB" id="A0AAD8YFA1"/>
<comment type="pathway">
    <text evidence="2">One-carbon metabolism; tetrahydrofolate interconversion.</text>
</comment>
<dbReference type="Pfam" id="PF21895">
    <property type="entry name" value="MTHFR_C"/>
    <property type="match status" value="1"/>
</dbReference>
<dbReference type="PANTHER" id="PTHR45754">
    <property type="entry name" value="METHYLENETETRAHYDROFOLATE REDUCTASE"/>
    <property type="match status" value="1"/>
</dbReference>
<evidence type="ECO:0000256" key="7">
    <source>
        <dbReference type="ARBA" id="ARBA00023002"/>
    </source>
</evidence>